<evidence type="ECO:0000256" key="1">
    <source>
        <dbReference type="ARBA" id="ARBA00022801"/>
    </source>
</evidence>
<dbReference type="AlphaFoldDB" id="A0A1G2MMJ4"/>
<dbReference type="InterPro" id="IPR050695">
    <property type="entry name" value="N-acetylmuramoyl_amidase_3"/>
</dbReference>
<dbReference type="PANTHER" id="PTHR30404">
    <property type="entry name" value="N-ACETYLMURAMOYL-L-ALANINE AMIDASE"/>
    <property type="match status" value="1"/>
</dbReference>
<dbReference type="STRING" id="1802306.A3C72_01170"/>
<dbReference type="SUPFAM" id="SSF53187">
    <property type="entry name" value="Zn-dependent exopeptidases"/>
    <property type="match status" value="1"/>
</dbReference>
<dbReference type="GO" id="GO:0030288">
    <property type="term" value="C:outer membrane-bounded periplasmic space"/>
    <property type="evidence" value="ECO:0007669"/>
    <property type="project" value="TreeGrafter"/>
</dbReference>
<feature type="domain" description="MurNAc-LAA" evidence="2">
    <location>
        <begin position="68"/>
        <end position="286"/>
    </location>
</feature>
<accession>A0A1G2MMJ4</accession>
<evidence type="ECO:0000313" key="3">
    <source>
        <dbReference type="EMBL" id="OHA25073.1"/>
    </source>
</evidence>
<dbReference type="PANTHER" id="PTHR30404:SF0">
    <property type="entry name" value="N-ACETYLMURAMOYL-L-ALANINE AMIDASE AMIC"/>
    <property type="match status" value="1"/>
</dbReference>
<reference evidence="3 4" key="1">
    <citation type="journal article" date="2016" name="Nat. Commun.">
        <title>Thousands of microbial genomes shed light on interconnected biogeochemical processes in an aquifer system.</title>
        <authorList>
            <person name="Anantharaman K."/>
            <person name="Brown C.T."/>
            <person name="Hug L.A."/>
            <person name="Sharon I."/>
            <person name="Castelle C.J."/>
            <person name="Probst A.J."/>
            <person name="Thomas B.C."/>
            <person name="Singh A."/>
            <person name="Wilkins M.J."/>
            <person name="Karaoz U."/>
            <person name="Brodie E.L."/>
            <person name="Williams K.H."/>
            <person name="Hubbard S.S."/>
            <person name="Banfield J.F."/>
        </authorList>
    </citation>
    <scope>NUCLEOTIDE SEQUENCE [LARGE SCALE GENOMIC DNA]</scope>
</reference>
<dbReference type="Gene3D" id="3.40.630.40">
    <property type="entry name" value="Zn-dependent exopeptidases"/>
    <property type="match status" value="1"/>
</dbReference>
<dbReference type="InterPro" id="IPR002508">
    <property type="entry name" value="MurNAc-LAA_cat"/>
</dbReference>
<dbReference type="GO" id="GO:0008745">
    <property type="term" value="F:N-acetylmuramoyl-L-alanine amidase activity"/>
    <property type="evidence" value="ECO:0007669"/>
    <property type="project" value="TreeGrafter"/>
</dbReference>
<dbReference type="EMBL" id="MHRK01000001">
    <property type="protein sequence ID" value="OHA25073.1"/>
    <property type="molecule type" value="Genomic_DNA"/>
</dbReference>
<protein>
    <recommendedName>
        <fullName evidence="2">MurNAc-LAA domain-containing protein</fullName>
    </recommendedName>
</protein>
<evidence type="ECO:0000259" key="2">
    <source>
        <dbReference type="Pfam" id="PF01520"/>
    </source>
</evidence>
<dbReference type="Pfam" id="PF01520">
    <property type="entry name" value="Amidase_3"/>
    <property type="match status" value="1"/>
</dbReference>
<sequence>MKLSKFFAAILLLAVFLAAVIFGNARIYSFGEKFNRVLASVFFTDSVSVEELRMKYISAPFSGNRVKILIVPGHEPNFGGAEYNQLKERDLNLELSQLLAVYLKVDPRFEVIQARDDAGWNSMLTSYFEKNWGSAKKFRDTKRLEMGRLIDVGKVVRISDGVSHSKAPSEVAIRLYAINMWANENDVDVTIHVHLNDYPRRYQKRPGTFSGFSIYIPDSQYSNAKASRAVAESVFSRIAEVTSVSNLPKEDAGIIGDQDLIAVGGQNTSDGVSTLIEYGYIYEPNLQNLEIREITFNSLAKQTSIGLNNFFVGASKVR</sequence>
<proteinExistence type="predicted"/>
<keyword evidence="1" id="KW-0378">Hydrolase</keyword>
<dbReference type="Proteomes" id="UP000177130">
    <property type="component" value="Unassembled WGS sequence"/>
</dbReference>
<name>A0A1G2MMJ4_9BACT</name>
<organism evidence="3 4">
    <name type="scientific">Candidatus Taylorbacteria bacterium RIFCSPHIGHO2_02_FULL_43_32b</name>
    <dbReference type="NCBI Taxonomy" id="1802306"/>
    <lineage>
        <taxon>Bacteria</taxon>
        <taxon>Candidatus Tayloriibacteriota</taxon>
    </lineage>
</organism>
<gene>
    <name evidence="3" type="ORF">A3C72_01170</name>
</gene>
<comment type="caution">
    <text evidence="3">The sequence shown here is derived from an EMBL/GenBank/DDBJ whole genome shotgun (WGS) entry which is preliminary data.</text>
</comment>
<evidence type="ECO:0000313" key="4">
    <source>
        <dbReference type="Proteomes" id="UP000177130"/>
    </source>
</evidence>